<dbReference type="EMBL" id="AOIQ01000017">
    <property type="protein sequence ID" value="ELZ09430.1"/>
    <property type="molecule type" value="Genomic_DNA"/>
</dbReference>
<evidence type="ECO:0000256" key="1">
    <source>
        <dbReference type="SAM" id="Phobius"/>
    </source>
</evidence>
<gene>
    <name evidence="2" type="ORF">C479_11440</name>
</gene>
<proteinExistence type="predicted"/>
<keyword evidence="1" id="KW-1133">Transmembrane helix</keyword>
<dbReference type="OrthoDB" id="373660at2157"/>
<dbReference type="RefSeq" id="WP_007702474.1">
    <property type="nucleotide sequence ID" value="NZ_AOIQ01000017.1"/>
</dbReference>
<name>M0BF10_9EURY</name>
<keyword evidence="1" id="KW-0812">Transmembrane</keyword>
<dbReference type="Proteomes" id="UP000011560">
    <property type="component" value="Unassembled WGS sequence"/>
</dbReference>
<reference evidence="2 3" key="1">
    <citation type="journal article" date="2014" name="PLoS Genet.">
        <title>Phylogenetically driven sequencing of extremely halophilic archaea reveals strategies for static and dynamic osmo-response.</title>
        <authorList>
            <person name="Becker E.A."/>
            <person name="Seitzer P.M."/>
            <person name="Tritt A."/>
            <person name="Larsen D."/>
            <person name="Krusor M."/>
            <person name="Yao A.I."/>
            <person name="Wu D."/>
            <person name="Madern D."/>
            <person name="Eisen J.A."/>
            <person name="Darling A.E."/>
            <person name="Facciotti M.T."/>
        </authorList>
    </citation>
    <scope>NUCLEOTIDE SEQUENCE [LARGE SCALE GENOMIC DNA]</scope>
    <source>
        <strain evidence="2 3">JCM 14624</strain>
    </source>
</reference>
<sequence length="77" mass="8496">MPSDDPTRTDARLFAVLTLAFGAFVVLKNAQPTVVFVGTGILLLVYFGGTLATIEIADRLRIHVRNTESDDEEEEEE</sequence>
<organism evidence="2 3">
    <name type="scientific">Halovivax asiaticus JCM 14624</name>
    <dbReference type="NCBI Taxonomy" id="1227490"/>
    <lineage>
        <taxon>Archaea</taxon>
        <taxon>Methanobacteriati</taxon>
        <taxon>Methanobacteriota</taxon>
        <taxon>Stenosarchaea group</taxon>
        <taxon>Halobacteria</taxon>
        <taxon>Halobacteriales</taxon>
        <taxon>Natrialbaceae</taxon>
        <taxon>Halovivax</taxon>
    </lineage>
</organism>
<keyword evidence="1" id="KW-0472">Membrane</keyword>
<feature type="transmembrane region" description="Helical" evidence="1">
    <location>
        <begin position="12"/>
        <end position="30"/>
    </location>
</feature>
<accession>M0BF10</accession>
<evidence type="ECO:0000313" key="3">
    <source>
        <dbReference type="Proteomes" id="UP000011560"/>
    </source>
</evidence>
<keyword evidence="3" id="KW-1185">Reference proteome</keyword>
<dbReference type="AlphaFoldDB" id="M0BF10"/>
<evidence type="ECO:0000313" key="2">
    <source>
        <dbReference type="EMBL" id="ELZ09430.1"/>
    </source>
</evidence>
<feature type="transmembrane region" description="Helical" evidence="1">
    <location>
        <begin position="36"/>
        <end position="57"/>
    </location>
</feature>
<protein>
    <submittedName>
        <fullName evidence="2">Uncharacterized protein</fullName>
    </submittedName>
</protein>
<comment type="caution">
    <text evidence="2">The sequence shown here is derived from an EMBL/GenBank/DDBJ whole genome shotgun (WGS) entry which is preliminary data.</text>
</comment>